<gene>
    <name evidence="11" type="ORF">DFP90_11419</name>
</gene>
<dbReference type="GO" id="GO:0017038">
    <property type="term" value="P:protein import"/>
    <property type="evidence" value="ECO:0007669"/>
    <property type="project" value="TreeGrafter"/>
</dbReference>
<keyword evidence="5 8" id="KW-0653">Protein transport</keyword>
<evidence type="ECO:0000313" key="12">
    <source>
        <dbReference type="Proteomes" id="UP000256845"/>
    </source>
</evidence>
<evidence type="ECO:0000259" key="10">
    <source>
        <dbReference type="Pfam" id="PF01618"/>
    </source>
</evidence>
<dbReference type="Proteomes" id="UP000256845">
    <property type="component" value="Unassembled WGS sequence"/>
</dbReference>
<keyword evidence="12" id="KW-1185">Reference proteome</keyword>
<evidence type="ECO:0000256" key="7">
    <source>
        <dbReference type="ARBA" id="ARBA00023136"/>
    </source>
</evidence>
<dbReference type="EMBL" id="QRDW01000014">
    <property type="protein sequence ID" value="RED44657.1"/>
    <property type="molecule type" value="Genomic_DNA"/>
</dbReference>
<evidence type="ECO:0000256" key="9">
    <source>
        <dbReference type="SAM" id="Phobius"/>
    </source>
</evidence>
<keyword evidence="7 9" id="KW-0472">Membrane</keyword>
<feature type="domain" description="MotA/TolQ/ExbB proton channel" evidence="10">
    <location>
        <begin position="79"/>
        <end position="202"/>
    </location>
</feature>
<dbReference type="InterPro" id="IPR002898">
    <property type="entry name" value="MotA_ExbB_proton_chnl"/>
</dbReference>
<dbReference type="InterPro" id="IPR050790">
    <property type="entry name" value="ExbB/TolQ_transport"/>
</dbReference>
<evidence type="ECO:0000256" key="3">
    <source>
        <dbReference type="ARBA" id="ARBA00022475"/>
    </source>
</evidence>
<comment type="caution">
    <text evidence="11">The sequence shown here is derived from an EMBL/GenBank/DDBJ whole genome shotgun (WGS) entry which is preliminary data.</text>
</comment>
<accession>A0A3D9H586</accession>
<evidence type="ECO:0000256" key="1">
    <source>
        <dbReference type="ARBA" id="ARBA00004651"/>
    </source>
</evidence>
<dbReference type="PANTHER" id="PTHR30625">
    <property type="entry name" value="PROTEIN TOLQ"/>
    <property type="match status" value="1"/>
</dbReference>
<evidence type="ECO:0000256" key="5">
    <source>
        <dbReference type="ARBA" id="ARBA00022927"/>
    </source>
</evidence>
<evidence type="ECO:0000256" key="8">
    <source>
        <dbReference type="RuleBase" id="RU004057"/>
    </source>
</evidence>
<dbReference type="AlphaFoldDB" id="A0A3D9H586"/>
<dbReference type="PANTHER" id="PTHR30625:SF15">
    <property type="entry name" value="BIOPOLYMER TRANSPORT PROTEIN EXBB"/>
    <property type="match status" value="1"/>
</dbReference>
<keyword evidence="2 8" id="KW-0813">Transport</keyword>
<proteinExistence type="inferred from homology"/>
<evidence type="ECO:0000256" key="4">
    <source>
        <dbReference type="ARBA" id="ARBA00022692"/>
    </source>
</evidence>
<organism evidence="11 12">
    <name type="scientific">Aestuariispira insulae</name>
    <dbReference type="NCBI Taxonomy" id="1461337"/>
    <lineage>
        <taxon>Bacteria</taxon>
        <taxon>Pseudomonadati</taxon>
        <taxon>Pseudomonadota</taxon>
        <taxon>Alphaproteobacteria</taxon>
        <taxon>Rhodospirillales</taxon>
        <taxon>Kiloniellaceae</taxon>
        <taxon>Aestuariispira</taxon>
    </lineage>
</organism>
<dbReference type="OrthoDB" id="4045at2"/>
<feature type="transmembrane region" description="Helical" evidence="9">
    <location>
        <begin position="164"/>
        <end position="190"/>
    </location>
</feature>
<dbReference type="GO" id="GO:0005886">
    <property type="term" value="C:plasma membrane"/>
    <property type="evidence" value="ECO:0007669"/>
    <property type="project" value="UniProtKB-SubCell"/>
</dbReference>
<protein>
    <submittedName>
        <fullName evidence="11">Biopolymer transport protein ExbB</fullName>
    </submittedName>
</protein>
<dbReference type="RefSeq" id="WP_115938961.1">
    <property type="nucleotide sequence ID" value="NZ_QRDW01000014.1"/>
</dbReference>
<sequence length="232" mass="24755">MNSWDIIAMSPAIALINTAGPVGWILVAMSLLVMIVFFYKILVFWRSGLWQRNPLRALKPMLEKGQVAEAFSHAKGGRHPARQLVRQAIERHSVPGLTSSTLLSELEQASLDALDRLRSGLKIIAAIAALSPLLGLLGTVLGMIEAFRQMEAAGSQVDPAILSGGIWLALLTTAIGLIVAIPATAIHLWLSAVVARTGRQLEAAGTKVLSALEIQSRIRADNPSASYPAAAK</sequence>
<dbReference type="Pfam" id="PF01618">
    <property type="entry name" value="MotA_ExbB"/>
    <property type="match status" value="1"/>
</dbReference>
<keyword evidence="6 9" id="KW-1133">Transmembrane helix</keyword>
<feature type="transmembrane region" description="Helical" evidence="9">
    <location>
        <begin position="123"/>
        <end position="144"/>
    </location>
</feature>
<keyword evidence="4 9" id="KW-0812">Transmembrane</keyword>
<comment type="similarity">
    <text evidence="8">Belongs to the exbB/tolQ family.</text>
</comment>
<evidence type="ECO:0000313" key="11">
    <source>
        <dbReference type="EMBL" id="RED44657.1"/>
    </source>
</evidence>
<evidence type="ECO:0000256" key="6">
    <source>
        <dbReference type="ARBA" id="ARBA00022989"/>
    </source>
</evidence>
<evidence type="ECO:0000256" key="2">
    <source>
        <dbReference type="ARBA" id="ARBA00022448"/>
    </source>
</evidence>
<feature type="transmembrane region" description="Helical" evidence="9">
    <location>
        <begin position="24"/>
        <end position="45"/>
    </location>
</feature>
<reference evidence="11 12" key="1">
    <citation type="submission" date="2018-07" db="EMBL/GenBank/DDBJ databases">
        <title>Genomic Encyclopedia of Type Strains, Phase III (KMG-III): the genomes of soil and plant-associated and newly described type strains.</title>
        <authorList>
            <person name="Whitman W."/>
        </authorList>
    </citation>
    <scope>NUCLEOTIDE SEQUENCE [LARGE SCALE GENOMIC DNA]</scope>
    <source>
        <strain evidence="11 12">CECT 8488</strain>
    </source>
</reference>
<name>A0A3D9H586_9PROT</name>
<keyword evidence="3" id="KW-1003">Cell membrane</keyword>
<comment type="subcellular location">
    <subcellularLocation>
        <location evidence="1">Cell membrane</location>
        <topology evidence="1">Multi-pass membrane protein</topology>
    </subcellularLocation>
    <subcellularLocation>
        <location evidence="8">Membrane</location>
        <topology evidence="8">Multi-pass membrane protein</topology>
    </subcellularLocation>
</comment>